<accession>A0A135LST3</accession>
<comment type="caution">
    <text evidence="3">The sequence shown here is derived from an EMBL/GenBank/DDBJ whole genome shotgun (WGS) entry which is preliminary data.</text>
</comment>
<feature type="domain" description="C2H2-type" evidence="2">
    <location>
        <begin position="25"/>
        <end position="45"/>
    </location>
</feature>
<dbReference type="InterPro" id="IPR013087">
    <property type="entry name" value="Znf_C2H2_type"/>
</dbReference>
<evidence type="ECO:0000259" key="2">
    <source>
        <dbReference type="PROSITE" id="PS00028"/>
    </source>
</evidence>
<gene>
    <name evidence="3" type="ORF">PGRI_083210</name>
</gene>
<name>A0A135LST3_PENPA</name>
<reference evidence="3 4" key="1">
    <citation type="journal article" date="2016" name="BMC Genomics">
        <title>Genome sequencing and secondary metabolism of the postharvest pathogen Penicillium griseofulvum.</title>
        <authorList>
            <person name="Banani H."/>
            <person name="Marcet-Houben M."/>
            <person name="Ballester A.R."/>
            <person name="Abbruscato P."/>
            <person name="Gonzalez-Candelas L."/>
            <person name="Gabaldon T."/>
            <person name="Spadaro D."/>
        </authorList>
    </citation>
    <scope>NUCLEOTIDE SEQUENCE [LARGE SCALE GENOMIC DNA]</scope>
    <source>
        <strain evidence="3 4">PG3</strain>
    </source>
</reference>
<dbReference type="Pfam" id="PF03221">
    <property type="entry name" value="HTH_Tnp_Tc5"/>
    <property type="match status" value="1"/>
</dbReference>
<organism evidence="3 4">
    <name type="scientific">Penicillium patulum</name>
    <name type="common">Penicillium griseofulvum</name>
    <dbReference type="NCBI Taxonomy" id="5078"/>
    <lineage>
        <taxon>Eukaryota</taxon>
        <taxon>Fungi</taxon>
        <taxon>Dikarya</taxon>
        <taxon>Ascomycota</taxon>
        <taxon>Pezizomycotina</taxon>
        <taxon>Eurotiomycetes</taxon>
        <taxon>Eurotiomycetidae</taxon>
        <taxon>Eurotiales</taxon>
        <taxon>Aspergillaceae</taxon>
        <taxon>Penicillium</taxon>
    </lineage>
</organism>
<dbReference type="Proteomes" id="UP000070168">
    <property type="component" value="Unassembled WGS sequence"/>
</dbReference>
<evidence type="ECO:0000256" key="1">
    <source>
        <dbReference type="ARBA" id="ARBA00023125"/>
    </source>
</evidence>
<protein>
    <submittedName>
        <fullName evidence="3">Zinc finger, C2H2</fullName>
    </submittedName>
</protein>
<dbReference type="RefSeq" id="XP_040650573.1">
    <property type="nucleotide sequence ID" value="XM_040796035.1"/>
</dbReference>
<sequence length="254" mass="27946">MHGIHNNISVVESWSSAVTHINSRCGFCAATFTKWADRNSHLARHFREGFLMKDWKGCRGLDPAVALAVENAMPPYLIGAESTGILPFSASNRCSDTNIAHHQADVNERCLQEGNPQPTPFELLTERLIRFVQERQAIGVPITDDAIQREARSFVYGDEDPWNQTAADNPDWLQMFKDGMGLGPPLSSTDPGATGVSPGGSFPLPWTTNMAGSDGPQGQSSSCIPTLESQKDPWMPWAWQSPECLAEFRRSNDS</sequence>
<dbReference type="PROSITE" id="PS00028">
    <property type="entry name" value="ZINC_FINGER_C2H2_1"/>
    <property type="match status" value="1"/>
</dbReference>
<dbReference type="STRING" id="5078.A0A135LST3"/>
<keyword evidence="4" id="KW-1185">Reference proteome</keyword>
<dbReference type="OrthoDB" id="5399138at2759"/>
<proteinExistence type="predicted"/>
<keyword evidence="1" id="KW-0238">DNA-binding</keyword>
<dbReference type="AlphaFoldDB" id="A0A135LST3"/>
<evidence type="ECO:0000313" key="4">
    <source>
        <dbReference type="Proteomes" id="UP000070168"/>
    </source>
</evidence>
<dbReference type="EMBL" id="LHQR01000027">
    <property type="protein sequence ID" value="KXG52037.1"/>
    <property type="molecule type" value="Genomic_DNA"/>
</dbReference>
<evidence type="ECO:0000313" key="3">
    <source>
        <dbReference type="EMBL" id="KXG52037.1"/>
    </source>
</evidence>
<dbReference type="GeneID" id="63711335"/>
<dbReference type="GO" id="GO:0003677">
    <property type="term" value="F:DNA binding"/>
    <property type="evidence" value="ECO:0007669"/>
    <property type="project" value="UniProtKB-KW"/>
</dbReference>
<dbReference type="InterPro" id="IPR006600">
    <property type="entry name" value="HTH_CenpB_DNA-bd_dom"/>
</dbReference>